<organism evidence="2 3">
    <name type="scientific">Chromohalobacter japonicus</name>
    <dbReference type="NCBI Taxonomy" id="223900"/>
    <lineage>
        <taxon>Bacteria</taxon>
        <taxon>Pseudomonadati</taxon>
        <taxon>Pseudomonadota</taxon>
        <taxon>Gammaproteobacteria</taxon>
        <taxon>Oceanospirillales</taxon>
        <taxon>Halomonadaceae</taxon>
        <taxon>Chromohalobacter</taxon>
    </lineage>
</organism>
<comment type="caution">
    <text evidence="2">The sequence shown here is derived from an EMBL/GenBank/DDBJ whole genome shotgun (WGS) entry which is preliminary data.</text>
</comment>
<dbReference type="RefSeq" id="WP_075369742.1">
    <property type="nucleotide sequence ID" value="NZ_MSDQ01000031.1"/>
</dbReference>
<accession>A0A1Q8TAY9</accession>
<protein>
    <submittedName>
        <fullName evidence="2">Uncharacterized protein</fullName>
    </submittedName>
</protein>
<feature type="transmembrane region" description="Helical" evidence="1">
    <location>
        <begin position="12"/>
        <end position="33"/>
    </location>
</feature>
<dbReference type="STRING" id="223900.GCA_000821045_00518"/>
<keyword evidence="3" id="KW-1185">Reference proteome</keyword>
<keyword evidence="1" id="KW-0472">Membrane</keyword>
<evidence type="ECO:0000313" key="3">
    <source>
        <dbReference type="Proteomes" id="UP000186806"/>
    </source>
</evidence>
<proteinExistence type="predicted"/>
<sequence>MQHHDEDPVRSPLLNLLTLVTLITVLVASGYLADYYLRDSRENVTWYPPRMHCDLRDGACRTDIGLNGTLRFEINGDFASYEPLTLDVQTSGIDVESAVVEFVGRDMNMGLTRVELEAVGDGHFRGVGELRPCTETVMPWRAQVILETPEGQEGSWFDFDIHR</sequence>
<dbReference type="AlphaFoldDB" id="A0A1Q8TAY9"/>
<name>A0A1Q8TAY9_9GAMM</name>
<evidence type="ECO:0000256" key="1">
    <source>
        <dbReference type="SAM" id="Phobius"/>
    </source>
</evidence>
<evidence type="ECO:0000313" key="2">
    <source>
        <dbReference type="EMBL" id="OLO10859.1"/>
    </source>
</evidence>
<gene>
    <name evidence="2" type="ORF">BTW10_12855</name>
</gene>
<dbReference type="Proteomes" id="UP000186806">
    <property type="component" value="Unassembled WGS sequence"/>
</dbReference>
<keyword evidence="1" id="KW-1133">Transmembrane helix</keyword>
<keyword evidence="1" id="KW-0812">Transmembrane</keyword>
<dbReference type="EMBL" id="MSDQ01000031">
    <property type="protein sequence ID" value="OLO10859.1"/>
    <property type="molecule type" value="Genomic_DNA"/>
</dbReference>
<reference evidence="2 3" key="1">
    <citation type="submission" date="2016-12" db="EMBL/GenBank/DDBJ databases">
        <title>Draft genome sequences of strains Salinicola socius SMB35, Salinicola sp. MH3R3-1 and Chromohalobacter sp. SMB17 from the Verkhnekamsk potash mining region of Russia.</title>
        <authorList>
            <person name="Mavrodi D.V."/>
            <person name="Olsson B.E."/>
            <person name="Korsakova E.S."/>
            <person name="Pyankova A."/>
            <person name="Mavrodi O.V."/>
            <person name="Plotnikova E.G."/>
        </authorList>
    </citation>
    <scope>NUCLEOTIDE SEQUENCE [LARGE SCALE GENOMIC DNA]</scope>
    <source>
        <strain evidence="2 3">SMB17</strain>
    </source>
</reference>